<keyword evidence="3" id="KW-1185">Reference proteome</keyword>
<dbReference type="Proteomes" id="UP000245119">
    <property type="component" value="Linkage Group LG12"/>
</dbReference>
<feature type="domain" description="F-box" evidence="1">
    <location>
        <begin position="119"/>
        <end position="165"/>
    </location>
</feature>
<dbReference type="InterPro" id="IPR001810">
    <property type="entry name" value="F-box_dom"/>
</dbReference>
<dbReference type="SMART" id="SM00256">
    <property type="entry name" value="FBOX"/>
    <property type="match status" value="1"/>
</dbReference>
<dbReference type="InterPro" id="IPR036047">
    <property type="entry name" value="F-box-like_dom_sf"/>
</dbReference>
<dbReference type="Pfam" id="PF12937">
    <property type="entry name" value="F-box-like"/>
    <property type="match status" value="1"/>
</dbReference>
<gene>
    <name evidence="2" type="ORF">C0Q70_18886</name>
</gene>
<protein>
    <recommendedName>
        <fullName evidence="1">F-box domain-containing protein</fullName>
    </recommendedName>
</protein>
<dbReference type="PANTHER" id="PTHR46731">
    <property type="entry name" value="F-BOX ONLY PROTEIN 15"/>
    <property type="match status" value="1"/>
</dbReference>
<dbReference type="PANTHER" id="PTHR46731:SF1">
    <property type="entry name" value="F-BOX ONLY PROTEIN 15"/>
    <property type="match status" value="1"/>
</dbReference>
<organism evidence="2 3">
    <name type="scientific">Pomacea canaliculata</name>
    <name type="common">Golden apple snail</name>
    <dbReference type="NCBI Taxonomy" id="400727"/>
    <lineage>
        <taxon>Eukaryota</taxon>
        <taxon>Metazoa</taxon>
        <taxon>Spiralia</taxon>
        <taxon>Lophotrochozoa</taxon>
        <taxon>Mollusca</taxon>
        <taxon>Gastropoda</taxon>
        <taxon>Caenogastropoda</taxon>
        <taxon>Architaenioglossa</taxon>
        <taxon>Ampullarioidea</taxon>
        <taxon>Ampullariidae</taxon>
        <taxon>Pomacea</taxon>
    </lineage>
</organism>
<accession>A0A2T7NHU5</accession>
<sequence>MAGVETATADSKIREKVPKISACVPSMGPVAKGRVVIDFSVCRAPVCPEVGGLANAISSQDFPEQIYRDISTSSLMFGFTPVMDCGREGEEWGLTSSKVKKYRHVTPNNGDRKTATWKANPFEGLPQETVLKIFTYLDVQSLMNASCVNKQWSAVASDNLLWQDIYKRYISHSEHNSKPAVQSESPQKLSASYWKNICMTRCCERRNKITFGKLKKLNPYTGLPSQTEAAVRQGRIMYKLCLVDKMNAEHISEASDMYWHQMATCVCWCRLDFLPVQKVHCIRLLASSPLIFGADGSPYHCSLVWEENLHLSRYIKENQVWASDDLINLYWLPGNLLLGTWKADSEIAFLMVGLHYDKLLHRSLLGTALACYKGKKHKPVPDDVDPTYGLHGYQVTLELHNTQQSLWSQQFRNLHGHLEDGVIDRVIFTLVRHDCTTDHTPLYGKIALPWRTELFKGRVKMVAWLDLTVLDERGDVFDVFSSPVCVQKSSIKGPDFEYGEDHQLTIRHSSDRTTMNMQLGQCDFLVVELSQLPLTISSASGIHLMGVQK</sequence>
<proteinExistence type="predicted"/>
<dbReference type="EMBL" id="PZQS01000012">
    <property type="protein sequence ID" value="PVD20726.1"/>
    <property type="molecule type" value="Genomic_DNA"/>
</dbReference>
<name>A0A2T7NHU5_POMCA</name>
<evidence type="ECO:0000313" key="2">
    <source>
        <dbReference type="EMBL" id="PVD20726.1"/>
    </source>
</evidence>
<reference evidence="2 3" key="1">
    <citation type="submission" date="2018-04" db="EMBL/GenBank/DDBJ databases">
        <title>The genome of golden apple snail Pomacea canaliculata provides insight into stress tolerance and invasive adaptation.</title>
        <authorList>
            <person name="Liu C."/>
            <person name="Liu B."/>
            <person name="Ren Y."/>
            <person name="Zhang Y."/>
            <person name="Wang H."/>
            <person name="Li S."/>
            <person name="Jiang F."/>
            <person name="Yin L."/>
            <person name="Zhang G."/>
            <person name="Qian W."/>
            <person name="Fan W."/>
        </authorList>
    </citation>
    <scope>NUCLEOTIDE SEQUENCE [LARGE SCALE GENOMIC DNA]</scope>
    <source>
        <strain evidence="2">SZHN2017</strain>
        <tissue evidence="2">Muscle</tissue>
    </source>
</reference>
<evidence type="ECO:0000259" key="1">
    <source>
        <dbReference type="PROSITE" id="PS50181"/>
    </source>
</evidence>
<dbReference type="Gene3D" id="1.20.1280.50">
    <property type="match status" value="1"/>
</dbReference>
<dbReference type="STRING" id="400727.A0A2T7NHU5"/>
<dbReference type="PROSITE" id="PS50181">
    <property type="entry name" value="FBOX"/>
    <property type="match status" value="1"/>
</dbReference>
<evidence type="ECO:0000313" key="3">
    <source>
        <dbReference type="Proteomes" id="UP000245119"/>
    </source>
</evidence>
<dbReference type="SUPFAM" id="SSF81383">
    <property type="entry name" value="F-box domain"/>
    <property type="match status" value="1"/>
</dbReference>
<dbReference type="AlphaFoldDB" id="A0A2T7NHU5"/>
<comment type="caution">
    <text evidence="2">The sequence shown here is derived from an EMBL/GenBank/DDBJ whole genome shotgun (WGS) entry which is preliminary data.</text>
</comment>
<dbReference type="GO" id="GO:0019005">
    <property type="term" value="C:SCF ubiquitin ligase complex"/>
    <property type="evidence" value="ECO:0007669"/>
    <property type="project" value="TreeGrafter"/>
</dbReference>
<dbReference type="OrthoDB" id="3219396at2759"/>